<dbReference type="Pfam" id="PF14833">
    <property type="entry name" value="NAD_binding_11"/>
    <property type="match status" value="1"/>
</dbReference>
<dbReference type="Pfam" id="PF03446">
    <property type="entry name" value="NAD_binding_2"/>
    <property type="match status" value="1"/>
</dbReference>
<dbReference type="Gene3D" id="1.10.1040.10">
    <property type="entry name" value="N-(1-d-carboxylethyl)-l-norvaline Dehydrogenase, domain 2"/>
    <property type="match status" value="1"/>
</dbReference>
<comment type="similarity">
    <text evidence="1">Belongs to the HIBADH-related family.</text>
</comment>
<protein>
    <submittedName>
        <fullName evidence="6">3-hydroxyisobutyrate dehydrogenase</fullName>
        <ecNumber evidence="6">1.1.1.31</ecNumber>
    </submittedName>
</protein>
<dbReference type="PANTHER" id="PTHR43060">
    <property type="entry name" value="3-HYDROXYISOBUTYRATE DEHYDROGENASE-LIKE 1, MITOCHONDRIAL-RELATED"/>
    <property type="match status" value="1"/>
</dbReference>
<keyword evidence="2 6" id="KW-0560">Oxidoreductase</keyword>
<dbReference type="Proteomes" id="UP001230005">
    <property type="component" value="Unassembled WGS sequence"/>
</dbReference>
<comment type="caution">
    <text evidence="6">The sequence shown here is derived from an EMBL/GenBank/DDBJ whole genome shotgun (WGS) entry which is preliminary data.</text>
</comment>
<feature type="domain" description="3-hydroxyisobutyrate dehydrogenase-like NAD-binding" evidence="5">
    <location>
        <begin position="168"/>
        <end position="288"/>
    </location>
</feature>
<dbReference type="InterPro" id="IPR029154">
    <property type="entry name" value="HIBADH-like_NADP-bd"/>
</dbReference>
<proteinExistence type="inferred from homology"/>
<feature type="domain" description="6-phosphogluconate dehydrogenase NADP-binding" evidence="4">
    <location>
        <begin position="7"/>
        <end position="162"/>
    </location>
</feature>
<sequence length="290" mass="31048">MGEKKVIGFIGTGVMGKSMAKHLMNGGHELNVYNRTKEKAVELLNNGANWCGTVAELAEKSDVVITIVGFPSDVEGVYLGLNGILNHARPGSYVIDMTTSKPLLAKKISDEAKKKGIFALDAPVSGGDIGARDGKLAIMVGGEKEAFDEMHPIFSLMGENIRLQGPAGSGQHTKMANQIAIASTMMGACEAIVYAKKAGLDQREVLKSIETGAAGSFTLSKLVPRMIDGDFEPGFYIKHFIKDMKIAIDSAEELGLKTPGLTVAKGLYEQLAEQGEENSGTQALYKYYLQ</sequence>
<reference evidence="6 7" key="1">
    <citation type="submission" date="2023-07" db="EMBL/GenBank/DDBJ databases">
        <title>Genomic Encyclopedia of Type Strains, Phase IV (KMG-IV): sequencing the most valuable type-strain genomes for metagenomic binning, comparative biology and taxonomic classification.</title>
        <authorList>
            <person name="Goeker M."/>
        </authorList>
    </citation>
    <scope>NUCLEOTIDE SEQUENCE [LARGE SCALE GENOMIC DNA]</scope>
    <source>
        <strain evidence="6 7">DSM 9768</strain>
    </source>
</reference>
<dbReference type="RefSeq" id="WP_307331082.1">
    <property type="nucleotide sequence ID" value="NZ_JAUSUG010000027.1"/>
</dbReference>
<evidence type="ECO:0000313" key="7">
    <source>
        <dbReference type="Proteomes" id="UP001230005"/>
    </source>
</evidence>
<dbReference type="PIRSF" id="PIRSF000103">
    <property type="entry name" value="HIBADH"/>
    <property type="match status" value="1"/>
</dbReference>
<evidence type="ECO:0000313" key="6">
    <source>
        <dbReference type="EMBL" id="MDQ0257417.1"/>
    </source>
</evidence>
<evidence type="ECO:0000256" key="2">
    <source>
        <dbReference type="ARBA" id="ARBA00023002"/>
    </source>
</evidence>
<keyword evidence="3" id="KW-0520">NAD</keyword>
<gene>
    <name evidence="6" type="ORF">J2S74_004875</name>
</gene>
<accession>A0ABU0A1Q0</accession>
<keyword evidence="7" id="KW-1185">Reference proteome</keyword>
<evidence type="ECO:0000259" key="5">
    <source>
        <dbReference type="Pfam" id="PF14833"/>
    </source>
</evidence>
<evidence type="ECO:0000259" key="4">
    <source>
        <dbReference type="Pfam" id="PF03446"/>
    </source>
</evidence>
<dbReference type="InterPro" id="IPR006115">
    <property type="entry name" value="6PGDH_NADP-bd"/>
</dbReference>
<dbReference type="InterPro" id="IPR015815">
    <property type="entry name" value="HIBADH-related"/>
</dbReference>
<evidence type="ECO:0000256" key="3">
    <source>
        <dbReference type="ARBA" id="ARBA00023027"/>
    </source>
</evidence>
<dbReference type="InterPro" id="IPR008927">
    <property type="entry name" value="6-PGluconate_DH-like_C_sf"/>
</dbReference>
<dbReference type="GO" id="GO:0008442">
    <property type="term" value="F:3-hydroxyisobutyrate dehydrogenase activity"/>
    <property type="evidence" value="ECO:0007669"/>
    <property type="project" value="UniProtKB-EC"/>
</dbReference>
<dbReference type="Gene3D" id="3.40.50.720">
    <property type="entry name" value="NAD(P)-binding Rossmann-like Domain"/>
    <property type="match status" value="1"/>
</dbReference>
<dbReference type="EMBL" id="JAUSUG010000027">
    <property type="protein sequence ID" value="MDQ0257417.1"/>
    <property type="molecule type" value="Genomic_DNA"/>
</dbReference>
<organism evidence="6 7">
    <name type="scientific">Evansella vedderi</name>
    <dbReference type="NCBI Taxonomy" id="38282"/>
    <lineage>
        <taxon>Bacteria</taxon>
        <taxon>Bacillati</taxon>
        <taxon>Bacillota</taxon>
        <taxon>Bacilli</taxon>
        <taxon>Bacillales</taxon>
        <taxon>Bacillaceae</taxon>
        <taxon>Evansella</taxon>
    </lineage>
</organism>
<evidence type="ECO:0000256" key="1">
    <source>
        <dbReference type="ARBA" id="ARBA00009080"/>
    </source>
</evidence>
<dbReference type="SUPFAM" id="SSF48179">
    <property type="entry name" value="6-phosphogluconate dehydrogenase C-terminal domain-like"/>
    <property type="match status" value="1"/>
</dbReference>
<dbReference type="PANTHER" id="PTHR43060:SF15">
    <property type="entry name" value="3-HYDROXYISOBUTYRATE DEHYDROGENASE-LIKE 1, MITOCHONDRIAL-RELATED"/>
    <property type="match status" value="1"/>
</dbReference>
<name>A0ABU0A1Q0_9BACI</name>
<dbReference type="SUPFAM" id="SSF51735">
    <property type="entry name" value="NAD(P)-binding Rossmann-fold domains"/>
    <property type="match status" value="1"/>
</dbReference>
<dbReference type="EC" id="1.1.1.31" evidence="6"/>
<dbReference type="InterPro" id="IPR036291">
    <property type="entry name" value="NAD(P)-bd_dom_sf"/>
</dbReference>
<dbReference type="InterPro" id="IPR013328">
    <property type="entry name" value="6PGD_dom2"/>
</dbReference>